<dbReference type="AlphaFoldDB" id="A0A1Y6C9G4"/>
<dbReference type="Gene3D" id="2.40.50.100">
    <property type="match status" value="1"/>
</dbReference>
<dbReference type="InterPro" id="IPR003439">
    <property type="entry name" value="ABC_transporter-like_ATP-bd"/>
</dbReference>
<dbReference type="InterPro" id="IPR008995">
    <property type="entry name" value="Mo/tungstate-bd_C_term_dom"/>
</dbReference>
<sequence length="359" mass="39825">MSRLSINIRRALSDFSLDIALDHDFKGVTAVIGPSGAGKTSFLQCLAGFVDGRGIQIKVNGEIWNDTERGIIRQPHQRRLGYIFQSPYLFPHLSVEDNLFYGMKRRGQLADDEIAQVIHSLSIQPLLRRSPSALSGGEKQRVALARSLLTKPDLWILDEPMSALDKKSRQEVITMIRPILSLSSAPSFYVSHALDEVAQMADSVLVIDRGQVKFFGSIDEANDQDLGIPGLQNEPGVILEGVVKDFDEEYGLLRLNIDHQDIFLPARSRPSGQRHRFRILRKDVSLCLSCPSSSSVLNQIPCIVIALKPASDYQTHVKLAFGKHILWATLTRKSVDNLRLEPGVSVTAMIKAVSLLGTH</sequence>
<keyword evidence="8" id="KW-0472">Membrane</keyword>
<keyword evidence="13" id="KW-1185">Reference proteome</keyword>
<dbReference type="InterPro" id="IPR003593">
    <property type="entry name" value="AAA+_ATPase"/>
</dbReference>
<evidence type="ECO:0000259" key="11">
    <source>
        <dbReference type="PROSITE" id="PS51866"/>
    </source>
</evidence>
<dbReference type="SUPFAM" id="SSF50331">
    <property type="entry name" value="MOP-like"/>
    <property type="match status" value="1"/>
</dbReference>
<evidence type="ECO:0000256" key="1">
    <source>
        <dbReference type="ARBA" id="ARBA00022448"/>
    </source>
</evidence>
<keyword evidence="5" id="KW-0547">Nucleotide-binding</keyword>
<dbReference type="PROSITE" id="PS51866">
    <property type="entry name" value="MOP"/>
    <property type="match status" value="1"/>
</dbReference>
<evidence type="ECO:0000256" key="8">
    <source>
        <dbReference type="ARBA" id="ARBA00023136"/>
    </source>
</evidence>
<dbReference type="InterPro" id="IPR027417">
    <property type="entry name" value="P-loop_NTPase"/>
</dbReference>
<dbReference type="PANTHER" id="PTHR43514">
    <property type="entry name" value="ABC TRANSPORTER I FAMILY MEMBER 10"/>
    <property type="match status" value="1"/>
</dbReference>
<dbReference type="GO" id="GO:0015098">
    <property type="term" value="F:molybdate ion transmembrane transporter activity"/>
    <property type="evidence" value="ECO:0007669"/>
    <property type="project" value="InterPro"/>
</dbReference>
<proteinExistence type="predicted"/>
<evidence type="ECO:0000256" key="9">
    <source>
        <dbReference type="PROSITE-ProRule" id="PRU01213"/>
    </source>
</evidence>
<dbReference type="OrthoDB" id="5298774at2"/>
<dbReference type="PANTHER" id="PTHR43514:SF4">
    <property type="entry name" value="ABC TRANSPORTER I FAMILY MEMBER 10"/>
    <property type="match status" value="1"/>
</dbReference>
<protein>
    <submittedName>
        <fullName evidence="12">Molybdate transport system ATP-binding protein</fullName>
    </submittedName>
</protein>
<reference evidence="13" key="1">
    <citation type="submission" date="2017-04" db="EMBL/GenBank/DDBJ databases">
        <authorList>
            <person name="Varghese N."/>
            <person name="Submissions S."/>
        </authorList>
    </citation>
    <scope>NUCLEOTIDE SEQUENCE [LARGE SCALE GENOMIC DNA]</scope>
    <source>
        <strain evidence="13">RKEM611</strain>
    </source>
</reference>
<gene>
    <name evidence="12" type="ORF">SAMN06296036_11692</name>
</gene>
<dbReference type="Proteomes" id="UP000192907">
    <property type="component" value="Unassembled WGS sequence"/>
</dbReference>
<dbReference type="Gene3D" id="3.40.50.300">
    <property type="entry name" value="P-loop containing nucleotide triphosphate hydrolases"/>
    <property type="match status" value="1"/>
</dbReference>
<dbReference type="InterPro" id="IPR017871">
    <property type="entry name" value="ABC_transporter-like_CS"/>
</dbReference>
<evidence type="ECO:0000259" key="10">
    <source>
        <dbReference type="PROSITE" id="PS50893"/>
    </source>
</evidence>
<evidence type="ECO:0000256" key="3">
    <source>
        <dbReference type="ARBA" id="ARBA00022505"/>
    </source>
</evidence>
<keyword evidence="6 12" id="KW-0067">ATP-binding</keyword>
<dbReference type="Pfam" id="PF00005">
    <property type="entry name" value="ABC_tran"/>
    <property type="match status" value="1"/>
</dbReference>
<dbReference type="GO" id="GO:0016020">
    <property type="term" value="C:membrane"/>
    <property type="evidence" value="ECO:0007669"/>
    <property type="project" value="InterPro"/>
</dbReference>
<dbReference type="InterPro" id="IPR004606">
    <property type="entry name" value="Mop_domain"/>
</dbReference>
<dbReference type="PROSITE" id="PS50893">
    <property type="entry name" value="ABC_TRANSPORTER_2"/>
    <property type="match status" value="1"/>
</dbReference>
<dbReference type="NCBIfam" id="TIGR02142">
    <property type="entry name" value="modC_ABC"/>
    <property type="match status" value="1"/>
</dbReference>
<keyword evidence="4" id="KW-0997">Cell inner membrane</keyword>
<dbReference type="SMART" id="SM00382">
    <property type="entry name" value="AAA"/>
    <property type="match status" value="1"/>
</dbReference>
<evidence type="ECO:0000313" key="12">
    <source>
        <dbReference type="EMBL" id="SMF52974.1"/>
    </source>
</evidence>
<dbReference type="SUPFAM" id="SSF52540">
    <property type="entry name" value="P-loop containing nucleoside triphosphate hydrolases"/>
    <property type="match status" value="1"/>
</dbReference>
<dbReference type="GO" id="GO:0140359">
    <property type="term" value="F:ABC-type transporter activity"/>
    <property type="evidence" value="ECO:0007669"/>
    <property type="project" value="InterPro"/>
</dbReference>
<evidence type="ECO:0000256" key="6">
    <source>
        <dbReference type="ARBA" id="ARBA00022840"/>
    </source>
</evidence>
<dbReference type="Pfam" id="PF03459">
    <property type="entry name" value="TOBE"/>
    <property type="match status" value="1"/>
</dbReference>
<dbReference type="GO" id="GO:0016887">
    <property type="term" value="F:ATP hydrolysis activity"/>
    <property type="evidence" value="ECO:0007669"/>
    <property type="project" value="InterPro"/>
</dbReference>
<dbReference type="EMBL" id="FWZT01000016">
    <property type="protein sequence ID" value="SMF52974.1"/>
    <property type="molecule type" value="Genomic_DNA"/>
</dbReference>
<dbReference type="STRING" id="1513793.SAMN06296036_11692"/>
<evidence type="ECO:0000313" key="13">
    <source>
        <dbReference type="Proteomes" id="UP000192907"/>
    </source>
</evidence>
<keyword evidence="1" id="KW-0813">Transport</keyword>
<dbReference type="InterPro" id="IPR050334">
    <property type="entry name" value="Molybdenum_import_ModC"/>
</dbReference>
<feature type="domain" description="ABC transporter" evidence="10">
    <location>
        <begin position="1"/>
        <end position="234"/>
    </location>
</feature>
<dbReference type="GO" id="GO:0005524">
    <property type="term" value="F:ATP binding"/>
    <property type="evidence" value="ECO:0007669"/>
    <property type="project" value="UniProtKB-KW"/>
</dbReference>
<evidence type="ECO:0000256" key="5">
    <source>
        <dbReference type="ARBA" id="ARBA00022741"/>
    </source>
</evidence>
<name>A0A1Y6C9G4_9BACT</name>
<dbReference type="InterPro" id="IPR005116">
    <property type="entry name" value="Transp-assoc_OB_typ1"/>
</dbReference>
<dbReference type="RefSeq" id="WP_132321734.1">
    <property type="nucleotide sequence ID" value="NZ_FWZT01000016.1"/>
</dbReference>
<keyword evidence="2" id="KW-1003">Cell membrane</keyword>
<dbReference type="InterPro" id="IPR011868">
    <property type="entry name" value="ModC_ABC_ATP-bd"/>
</dbReference>
<dbReference type="PROSITE" id="PS00211">
    <property type="entry name" value="ABC_TRANSPORTER_1"/>
    <property type="match status" value="1"/>
</dbReference>
<evidence type="ECO:0000256" key="2">
    <source>
        <dbReference type="ARBA" id="ARBA00022475"/>
    </source>
</evidence>
<evidence type="ECO:0000256" key="7">
    <source>
        <dbReference type="ARBA" id="ARBA00022967"/>
    </source>
</evidence>
<accession>A0A1Y6C9G4</accession>
<organism evidence="12 13">
    <name type="scientific">Pseudobacteriovorax antillogorgiicola</name>
    <dbReference type="NCBI Taxonomy" id="1513793"/>
    <lineage>
        <taxon>Bacteria</taxon>
        <taxon>Pseudomonadati</taxon>
        <taxon>Bdellovibrionota</taxon>
        <taxon>Oligoflexia</taxon>
        <taxon>Oligoflexales</taxon>
        <taxon>Pseudobacteriovoracaceae</taxon>
        <taxon>Pseudobacteriovorax</taxon>
    </lineage>
</organism>
<evidence type="ECO:0000256" key="4">
    <source>
        <dbReference type="ARBA" id="ARBA00022519"/>
    </source>
</evidence>
<keyword evidence="3 9" id="KW-0500">Molybdenum</keyword>
<keyword evidence="7" id="KW-1278">Translocase</keyword>
<feature type="domain" description="Mop" evidence="11">
    <location>
        <begin position="293"/>
        <end position="359"/>
    </location>
</feature>